<reference evidence="1 2" key="1">
    <citation type="submission" date="2019-03" db="EMBL/GenBank/DDBJ databases">
        <title>Genomic analyses of the natural microbiome of Caenorhabditis elegans.</title>
        <authorList>
            <person name="Samuel B."/>
        </authorList>
    </citation>
    <scope>NUCLEOTIDE SEQUENCE [LARGE SCALE GENOMIC DNA]</scope>
    <source>
        <strain evidence="1 2">JUb18</strain>
    </source>
</reference>
<sequence length="357" mass="37377">MRGLNTQKKGKWLVYGTGSVAKQALGFAALAELPVSLAGRNAISVHRLATANGVPGQKLDLDEDIKAALQGYLGILNLAGPYQTTAPRLLEASLKAGIHYVDVSNDLSSHKLAWASHGRATTAGIGIVAGAGMGTCHSELLLNLLAQRANAELLEATLIMLPSGSSHKSSAVQASYAALLSEDGAEIKDHILRAVRGVERVHRLESWAGVGAGIVMATGDIVAISQTLPMKNISVMAAVDADPSRVRVLFDQLTCDARRKPLDQVGAPPNQQWEQQLTQAETQPQVRLLGEITTRSGQSVRGQLIAGSGTSAAAAGAVEVARAISENGLVGTHTAYQVLAGRMPLAKPSPRVVILDH</sequence>
<evidence type="ECO:0008006" key="3">
    <source>
        <dbReference type="Google" id="ProtNLM"/>
    </source>
</evidence>
<dbReference type="EMBL" id="SNYA01000004">
    <property type="protein sequence ID" value="TDP92415.1"/>
    <property type="molecule type" value="Genomic_DNA"/>
</dbReference>
<name>A0A4R6S1B1_9MICO</name>
<evidence type="ECO:0000313" key="1">
    <source>
        <dbReference type="EMBL" id="TDP92415.1"/>
    </source>
</evidence>
<dbReference type="AlphaFoldDB" id="A0A4R6S1B1"/>
<comment type="caution">
    <text evidence="1">The sequence shown here is derived from an EMBL/GenBank/DDBJ whole genome shotgun (WGS) entry which is preliminary data.</text>
</comment>
<proteinExistence type="predicted"/>
<dbReference type="Gene3D" id="3.40.50.720">
    <property type="entry name" value="NAD(P)-binding Rossmann-like Domain"/>
    <property type="match status" value="1"/>
</dbReference>
<gene>
    <name evidence="1" type="ORF">EDF62_1622</name>
</gene>
<evidence type="ECO:0000313" key="2">
    <source>
        <dbReference type="Proteomes" id="UP000295601"/>
    </source>
</evidence>
<dbReference type="InterPro" id="IPR036291">
    <property type="entry name" value="NAD(P)-bd_dom_sf"/>
</dbReference>
<dbReference type="PANTHER" id="PTHR43781">
    <property type="entry name" value="SACCHAROPINE DEHYDROGENASE"/>
    <property type="match status" value="1"/>
</dbReference>
<dbReference type="Proteomes" id="UP000295601">
    <property type="component" value="Unassembled WGS sequence"/>
</dbReference>
<keyword evidence="2" id="KW-1185">Reference proteome</keyword>
<accession>A0A4R6S1B1</accession>
<organism evidence="1 2">
    <name type="scientific">Leucobacter luti</name>
    <dbReference type="NCBI Taxonomy" id="340320"/>
    <lineage>
        <taxon>Bacteria</taxon>
        <taxon>Bacillati</taxon>
        <taxon>Actinomycetota</taxon>
        <taxon>Actinomycetes</taxon>
        <taxon>Micrococcales</taxon>
        <taxon>Microbacteriaceae</taxon>
        <taxon>Leucobacter</taxon>
    </lineage>
</organism>
<dbReference type="PANTHER" id="PTHR43781:SF1">
    <property type="entry name" value="SACCHAROPINE DEHYDROGENASE"/>
    <property type="match status" value="1"/>
</dbReference>
<dbReference type="SUPFAM" id="SSF51735">
    <property type="entry name" value="NAD(P)-binding Rossmann-fold domains"/>
    <property type="match status" value="1"/>
</dbReference>
<protein>
    <recommendedName>
        <fullName evidence="3">Saccharopine dehydrogenase-like protein</fullName>
    </recommendedName>
</protein>